<protein>
    <submittedName>
        <fullName evidence="1">Unannotated protein</fullName>
    </submittedName>
</protein>
<organism evidence="1">
    <name type="scientific">freshwater metagenome</name>
    <dbReference type="NCBI Taxonomy" id="449393"/>
    <lineage>
        <taxon>unclassified sequences</taxon>
        <taxon>metagenomes</taxon>
        <taxon>ecological metagenomes</taxon>
    </lineage>
</organism>
<dbReference type="EMBL" id="CAEZUX010000047">
    <property type="protein sequence ID" value="CAB4613291.1"/>
    <property type="molecule type" value="Genomic_DNA"/>
</dbReference>
<accession>A0A6J6HHQ2</accession>
<sequence length="45" mass="5287">MRALLRQRAAHSSSCVFPFKEFGGIRRYWVVEKNYPQITPTSMVK</sequence>
<gene>
    <name evidence="1" type="ORF">UFOPK1874_00566</name>
</gene>
<name>A0A6J6HHQ2_9ZZZZ</name>
<reference evidence="1" key="1">
    <citation type="submission" date="2020-05" db="EMBL/GenBank/DDBJ databases">
        <authorList>
            <person name="Chiriac C."/>
            <person name="Salcher M."/>
            <person name="Ghai R."/>
            <person name="Kavagutti S V."/>
        </authorList>
    </citation>
    <scope>NUCLEOTIDE SEQUENCE</scope>
</reference>
<evidence type="ECO:0000313" key="1">
    <source>
        <dbReference type="EMBL" id="CAB4613291.1"/>
    </source>
</evidence>
<dbReference type="AlphaFoldDB" id="A0A6J6HHQ2"/>
<proteinExistence type="predicted"/>